<keyword evidence="2" id="KW-0472">Membrane</keyword>
<dbReference type="EMBL" id="CAADRA010000623">
    <property type="protein sequence ID" value="VFT80689.1"/>
    <property type="molecule type" value="Genomic_DNA"/>
</dbReference>
<feature type="transmembrane region" description="Helical" evidence="2">
    <location>
        <begin position="537"/>
        <end position="555"/>
    </location>
</feature>
<feature type="region of interest" description="Disordered" evidence="1">
    <location>
        <begin position="1"/>
        <end position="73"/>
    </location>
</feature>
<protein>
    <submittedName>
        <fullName evidence="4">Aste57867_3526 protein</fullName>
    </submittedName>
</protein>
<evidence type="ECO:0000313" key="4">
    <source>
        <dbReference type="EMBL" id="VFT80689.1"/>
    </source>
</evidence>
<reference evidence="4 5" key="1">
    <citation type="submission" date="2019-03" db="EMBL/GenBank/DDBJ databases">
        <authorList>
            <person name="Gaulin E."/>
            <person name="Dumas B."/>
        </authorList>
    </citation>
    <scope>NUCLEOTIDE SEQUENCE [LARGE SCALE GENOMIC DNA]</scope>
    <source>
        <strain evidence="4">CBS 568.67</strain>
    </source>
</reference>
<keyword evidence="2" id="KW-1133">Transmembrane helix</keyword>
<dbReference type="EMBL" id="VJMH01000623">
    <property type="protein sequence ID" value="KAF0715177.1"/>
    <property type="molecule type" value="Genomic_DNA"/>
</dbReference>
<accession>A0A485KCA6</accession>
<name>A0A485KCA6_9STRA</name>
<feature type="transmembrane region" description="Helical" evidence="2">
    <location>
        <begin position="429"/>
        <end position="448"/>
    </location>
</feature>
<keyword evidence="5" id="KW-1185">Reference proteome</keyword>
<evidence type="ECO:0000313" key="3">
    <source>
        <dbReference type="EMBL" id="KAF0715177.1"/>
    </source>
</evidence>
<feature type="compositionally biased region" description="Low complexity" evidence="1">
    <location>
        <begin position="39"/>
        <end position="48"/>
    </location>
</feature>
<organism evidence="4 5">
    <name type="scientific">Aphanomyces stellatus</name>
    <dbReference type="NCBI Taxonomy" id="120398"/>
    <lineage>
        <taxon>Eukaryota</taxon>
        <taxon>Sar</taxon>
        <taxon>Stramenopiles</taxon>
        <taxon>Oomycota</taxon>
        <taxon>Saprolegniomycetes</taxon>
        <taxon>Saprolegniales</taxon>
        <taxon>Verrucalvaceae</taxon>
        <taxon>Aphanomyces</taxon>
    </lineage>
</organism>
<keyword evidence="2" id="KW-0812">Transmembrane</keyword>
<evidence type="ECO:0000256" key="1">
    <source>
        <dbReference type="SAM" id="MobiDB-lite"/>
    </source>
</evidence>
<feature type="region of interest" description="Disordered" evidence="1">
    <location>
        <begin position="682"/>
        <end position="702"/>
    </location>
</feature>
<feature type="transmembrane region" description="Helical" evidence="2">
    <location>
        <begin position="400"/>
        <end position="417"/>
    </location>
</feature>
<feature type="compositionally biased region" description="Polar residues" evidence="1">
    <location>
        <begin position="688"/>
        <end position="702"/>
    </location>
</feature>
<dbReference type="Proteomes" id="UP000332933">
    <property type="component" value="Unassembled WGS sequence"/>
</dbReference>
<evidence type="ECO:0000256" key="2">
    <source>
        <dbReference type="SAM" id="Phobius"/>
    </source>
</evidence>
<sequence>MVAGWGRSKYSQASPDRRPSTSVEVAKNIVRNIRGSFRASSNESSANGGSHGRASHLQGQGTSRISGKGSAMEAGSKDKKLDVYFRLVMNCSEYVIVGVMFAAHVWLNVTGLWDRQTTSTRPPVQGDWTTVGTACRLTPTGFQSCGPDEASLTTALAWSAIGTSLATQFADYIDANYSLPVATCVMGLSQGYGSIVLLVGDEVAPYCIPDAPDSVLGLALLETTYTTPEATSSSQHDVAYLLSTYVDGWATSALETRVGSDGASTIVYANVTKQLIAPTTGQVMLTDHNTTNWKFRTTPLLVSRYQLTYGCVAEIVQDNTTWTNHGGAVTGHALVVGWTCHHHVANRMEVTVVQYIALVGMFHFFGGDSLTTLKGIQGVLLHKPVLTYDFMSSLERRKSLMFLTSIFRLGACFYVEVARLYHVDAADHLLFFMSCAMANGLFTVAVYWPLMALQHVPPLPPLKGKVIRLYGPFLHLGTIFLSMLLIGASDLNATVYNIVWTRPQSHVPFLVHGQVLASGAYDTLVIAPCIQLLAPNFVVSVAVMVVLGFLYPLFLQRKLFLDTRYFQKNDFLTHEWAPNYVTFLPLYETECIKYGIKLFAKASTLALFGYGIIEEDRTSLIEVKPAAGGGGGAASAPATLALETPPFVVVQLYDLLPALLPHRVFQPHIVCTIRNYQYQQPPPRTTLRKSTTYKMSKGTCVS</sequence>
<gene>
    <name evidence="4" type="primary">Aste57867_3526</name>
    <name evidence="3" type="ORF">As57867_003515</name>
    <name evidence="4" type="ORF">ASTE57867_3526</name>
</gene>
<dbReference type="AlphaFoldDB" id="A0A485KCA6"/>
<feature type="transmembrane region" description="Helical" evidence="2">
    <location>
        <begin position="469"/>
        <end position="488"/>
    </location>
</feature>
<evidence type="ECO:0000313" key="5">
    <source>
        <dbReference type="Proteomes" id="UP000332933"/>
    </source>
</evidence>
<proteinExistence type="predicted"/>
<reference evidence="3" key="2">
    <citation type="submission" date="2019-06" db="EMBL/GenBank/DDBJ databases">
        <title>Genomics analysis of Aphanomyces spp. identifies a new class of oomycete effector associated with host adaptation.</title>
        <authorList>
            <person name="Gaulin E."/>
        </authorList>
    </citation>
    <scope>NUCLEOTIDE SEQUENCE</scope>
    <source>
        <strain evidence="3">CBS 578.67</strain>
    </source>
</reference>